<dbReference type="Proteomes" id="UP001222027">
    <property type="component" value="Unassembled WGS sequence"/>
</dbReference>
<dbReference type="Pfam" id="PF01903">
    <property type="entry name" value="CbiX"/>
    <property type="match status" value="1"/>
</dbReference>
<accession>A0AAV8QMR0</accession>
<evidence type="ECO:0000256" key="3">
    <source>
        <dbReference type="SAM" id="Coils"/>
    </source>
</evidence>
<dbReference type="EMBL" id="JAQQAF010000006">
    <property type="protein sequence ID" value="KAJ8480117.1"/>
    <property type="molecule type" value="Genomic_DNA"/>
</dbReference>
<dbReference type="PANTHER" id="PTHR33566">
    <property type="entry name" value="EN/SPM-LIKE TRANSPOSON-RELATED"/>
    <property type="match status" value="1"/>
</dbReference>
<dbReference type="GO" id="GO:0016829">
    <property type="term" value="F:lyase activity"/>
    <property type="evidence" value="ECO:0007669"/>
    <property type="project" value="UniProtKB-KW"/>
</dbReference>
<dbReference type="CDD" id="cd03416">
    <property type="entry name" value="CbiX_SirB_N"/>
    <property type="match status" value="1"/>
</dbReference>
<reference evidence="4 5" key="1">
    <citation type="submission" date="2022-12" db="EMBL/GenBank/DDBJ databases">
        <title>Chromosome-scale assembly of the Ensete ventricosum genome.</title>
        <authorList>
            <person name="Dussert Y."/>
            <person name="Stocks J."/>
            <person name="Wendawek A."/>
            <person name="Woldeyes F."/>
            <person name="Nichols R.A."/>
            <person name="Borrell J.S."/>
        </authorList>
    </citation>
    <scope>NUCLEOTIDE SEQUENCE [LARGE SCALE GENOMIC DNA]</scope>
    <source>
        <strain evidence="5">cv. Maze</strain>
        <tissue evidence="4">Seeds</tissue>
    </source>
</reference>
<dbReference type="GO" id="GO:0046872">
    <property type="term" value="F:metal ion binding"/>
    <property type="evidence" value="ECO:0007669"/>
    <property type="project" value="UniProtKB-KW"/>
</dbReference>
<evidence type="ECO:0000256" key="2">
    <source>
        <dbReference type="ARBA" id="ARBA00023239"/>
    </source>
</evidence>
<evidence type="ECO:0008006" key="6">
    <source>
        <dbReference type="Google" id="ProtNLM"/>
    </source>
</evidence>
<keyword evidence="3" id="KW-0175">Coiled coil</keyword>
<gene>
    <name evidence="4" type="ORF">OPV22_023844</name>
</gene>
<evidence type="ECO:0000313" key="5">
    <source>
        <dbReference type="Proteomes" id="UP001222027"/>
    </source>
</evidence>
<dbReference type="SUPFAM" id="SSF53800">
    <property type="entry name" value="Chelatase"/>
    <property type="match status" value="1"/>
</dbReference>
<comment type="caution">
    <text evidence="4">The sequence shown here is derived from an EMBL/GenBank/DDBJ whole genome shotgun (WGS) entry which is preliminary data.</text>
</comment>
<proteinExistence type="predicted"/>
<dbReference type="PANTHER" id="PTHR33566:SF6">
    <property type="entry name" value="PROTEIN DEFECTIVE IN MERISTEM SILENCING 3"/>
    <property type="match status" value="1"/>
</dbReference>
<evidence type="ECO:0000256" key="1">
    <source>
        <dbReference type="ARBA" id="ARBA00022723"/>
    </source>
</evidence>
<dbReference type="AlphaFoldDB" id="A0AAV8QMR0"/>
<keyword evidence="2" id="KW-0456">Lyase</keyword>
<keyword evidence="5" id="KW-1185">Reference proteome</keyword>
<keyword evidence="1" id="KW-0479">Metal-binding</keyword>
<sequence>MMHSATIQSQFPVTRFPRSDTASGESVRIHHRLVFPRSVTLQRIMMKSRTFPTNSSLSVGNEATGQIEHKVSEHDGVIIVDHGSRRQESNLMLNEFVRMFKARTGYQIVEPAHMELAKPSISDAFRLCIQKRAKRVIVSPFFLSPGRHWLQDIPALVADASKEHSGISYVITAPLGPHELMVDVMNDRIKHCLTHVAGDADECSGFARNICWWIWVLGHPMPQKEMRDCEIPDVDFIKSHSQKLEDELQKLGLKIKHHEDNLKFLKAQMNSIDESILDMQVNLGKYHSSAGAVDNNGFSATNTEKQTIESIIKQEQSAAGVICQLKVYHAVQASKLPFTKDVLGIVATLGKVNDVNLSRILSDYLGPENMLAIVCKTYEGVKELEKYDKEGMIDKSYGIHGLGMAIGRHLDGRYLVFCIENLRPYIGGFVPEDPQRRLALLKPRLPNGDPPPGFIDFAVNMIDVDHMHLSCITASGHGLRETLFYNLFSRLQVYQTRSDMLCALPFLSEGAISLDGGIVKSSGLFYFGSRNCIEVTFPISSGKSRLPTDVLEIEDQLKLMRWQKERLLEDMQREETLLNHVKTMFSTKKEEYVKYLRETAQILQQGLQR</sequence>
<feature type="coiled-coil region" evidence="3">
    <location>
        <begin position="241"/>
        <end position="275"/>
    </location>
</feature>
<protein>
    <recommendedName>
        <fullName evidence="6">TIR domain-containing protein</fullName>
    </recommendedName>
</protein>
<name>A0AAV8QMR0_ENSVE</name>
<organism evidence="4 5">
    <name type="scientific">Ensete ventricosum</name>
    <name type="common">Abyssinian banana</name>
    <name type="synonym">Musa ensete</name>
    <dbReference type="NCBI Taxonomy" id="4639"/>
    <lineage>
        <taxon>Eukaryota</taxon>
        <taxon>Viridiplantae</taxon>
        <taxon>Streptophyta</taxon>
        <taxon>Embryophyta</taxon>
        <taxon>Tracheophyta</taxon>
        <taxon>Spermatophyta</taxon>
        <taxon>Magnoliopsida</taxon>
        <taxon>Liliopsida</taxon>
        <taxon>Zingiberales</taxon>
        <taxon>Musaceae</taxon>
        <taxon>Ensete</taxon>
    </lineage>
</organism>
<dbReference type="InterPro" id="IPR002762">
    <property type="entry name" value="CbiX-like"/>
</dbReference>
<evidence type="ECO:0000313" key="4">
    <source>
        <dbReference type="EMBL" id="KAJ8480117.1"/>
    </source>
</evidence>
<dbReference type="Gene3D" id="3.40.50.1400">
    <property type="match status" value="1"/>
</dbReference>